<dbReference type="InterPro" id="IPR019013">
    <property type="entry name" value="Vma21"/>
</dbReference>
<proteinExistence type="predicted"/>
<dbReference type="Proteomes" id="UP000054270">
    <property type="component" value="Unassembled WGS sequence"/>
</dbReference>
<dbReference type="PANTHER" id="PTHR31792:SF3">
    <property type="entry name" value="VACUOLAR ATPASE ASSEMBLY INTEGRAL MEMBRANE PROTEIN VMA21"/>
    <property type="match status" value="1"/>
</dbReference>
<feature type="transmembrane region" description="Helical" evidence="7">
    <location>
        <begin position="47"/>
        <end position="66"/>
    </location>
</feature>
<evidence type="ECO:0000256" key="4">
    <source>
        <dbReference type="ARBA" id="ARBA00023136"/>
    </source>
</evidence>
<protein>
    <recommendedName>
        <fullName evidence="10">Vacuolar ATPase assembly integral membrane protein VMA21</fullName>
    </recommendedName>
</protein>
<dbReference type="EMBL" id="KN817518">
    <property type="protein sequence ID" value="KJA29944.1"/>
    <property type="molecule type" value="Genomic_DNA"/>
</dbReference>
<dbReference type="GO" id="GO:0005789">
    <property type="term" value="C:endoplasmic reticulum membrane"/>
    <property type="evidence" value="ECO:0007669"/>
    <property type="project" value="TreeGrafter"/>
</dbReference>
<evidence type="ECO:0008006" key="10">
    <source>
        <dbReference type="Google" id="ProtNLM"/>
    </source>
</evidence>
<dbReference type="PANTHER" id="PTHR31792">
    <property type="entry name" value="VACUOLAR ATPASE ASSEMBLY INTEGRAL MEMBRANE PROTEIN VMA21"/>
    <property type="match status" value="1"/>
</dbReference>
<evidence type="ECO:0000256" key="7">
    <source>
        <dbReference type="SAM" id="Phobius"/>
    </source>
</evidence>
<feature type="transmembrane region" description="Helical" evidence="7">
    <location>
        <begin position="12"/>
        <end position="35"/>
    </location>
</feature>
<evidence type="ECO:0000313" key="9">
    <source>
        <dbReference type="Proteomes" id="UP000054270"/>
    </source>
</evidence>
<dbReference type="GO" id="GO:0031410">
    <property type="term" value="C:cytoplasmic vesicle"/>
    <property type="evidence" value="ECO:0007669"/>
    <property type="project" value="UniProtKB-KW"/>
</dbReference>
<keyword evidence="1 7" id="KW-0812">Transmembrane</keyword>
<dbReference type="STRING" id="945553.A0A0D2PGG8"/>
<sequence length="91" mass="9747">MSTANVDAAAAGGVLATLITFSVSLGVIPIGAYFLSLHYLWAENSTYAAITAVVAANIILVCYIVVSLREDRRGRKPQPPEKARPESKKDK</sequence>
<accession>A0A0D2PGG8</accession>
<evidence type="ECO:0000256" key="5">
    <source>
        <dbReference type="ARBA" id="ARBA00023329"/>
    </source>
</evidence>
<evidence type="ECO:0000256" key="2">
    <source>
        <dbReference type="ARBA" id="ARBA00022824"/>
    </source>
</evidence>
<evidence type="ECO:0000256" key="1">
    <source>
        <dbReference type="ARBA" id="ARBA00022692"/>
    </source>
</evidence>
<dbReference type="OrthoDB" id="160405at2759"/>
<dbReference type="AlphaFoldDB" id="A0A0D2PGG8"/>
<keyword evidence="9" id="KW-1185">Reference proteome</keyword>
<dbReference type="GO" id="GO:0070072">
    <property type="term" value="P:vacuolar proton-transporting V-type ATPase complex assembly"/>
    <property type="evidence" value="ECO:0007669"/>
    <property type="project" value="InterPro"/>
</dbReference>
<evidence type="ECO:0000256" key="6">
    <source>
        <dbReference type="SAM" id="MobiDB-lite"/>
    </source>
</evidence>
<reference evidence="9" key="1">
    <citation type="submission" date="2014-04" db="EMBL/GenBank/DDBJ databases">
        <title>Evolutionary Origins and Diversification of the Mycorrhizal Mutualists.</title>
        <authorList>
            <consortium name="DOE Joint Genome Institute"/>
            <consortium name="Mycorrhizal Genomics Consortium"/>
            <person name="Kohler A."/>
            <person name="Kuo A."/>
            <person name="Nagy L.G."/>
            <person name="Floudas D."/>
            <person name="Copeland A."/>
            <person name="Barry K.W."/>
            <person name="Cichocki N."/>
            <person name="Veneault-Fourrey C."/>
            <person name="LaButti K."/>
            <person name="Lindquist E.A."/>
            <person name="Lipzen A."/>
            <person name="Lundell T."/>
            <person name="Morin E."/>
            <person name="Murat C."/>
            <person name="Riley R."/>
            <person name="Ohm R."/>
            <person name="Sun H."/>
            <person name="Tunlid A."/>
            <person name="Henrissat B."/>
            <person name="Grigoriev I.V."/>
            <person name="Hibbett D.S."/>
            <person name="Martin F."/>
        </authorList>
    </citation>
    <scope>NUCLEOTIDE SEQUENCE [LARGE SCALE GENOMIC DNA]</scope>
    <source>
        <strain evidence="9">FD-334 SS-4</strain>
    </source>
</reference>
<evidence type="ECO:0000256" key="3">
    <source>
        <dbReference type="ARBA" id="ARBA00022989"/>
    </source>
</evidence>
<keyword evidence="2" id="KW-0256">Endoplasmic reticulum</keyword>
<dbReference type="Pfam" id="PF09446">
    <property type="entry name" value="VMA21"/>
    <property type="match status" value="1"/>
</dbReference>
<gene>
    <name evidence="8" type="ORF">HYPSUDRAFT_31982</name>
</gene>
<keyword evidence="4 7" id="KW-0472">Membrane</keyword>
<dbReference type="OMA" id="FEGNATF"/>
<evidence type="ECO:0000313" key="8">
    <source>
        <dbReference type="EMBL" id="KJA29944.1"/>
    </source>
</evidence>
<name>A0A0D2PGG8_HYPSF</name>
<keyword evidence="3 7" id="KW-1133">Transmembrane helix</keyword>
<organism evidence="8 9">
    <name type="scientific">Hypholoma sublateritium (strain FD-334 SS-4)</name>
    <dbReference type="NCBI Taxonomy" id="945553"/>
    <lineage>
        <taxon>Eukaryota</taxon>
        <taxon>Fungi</taxon>
        <taxon>Dikarya</taxon>
        <taxon>Basidiomycota</taxon>
        <taxon>Agaricomycotina</taxon>
        <taxon>Agaricomycetes</taxon>
        <taxon>Agaricomycetidae</taxon>
        <taxon>Agaricales</taxon>
        <taxon>Agaricineae</taxon>
        <taxon>Strophariaceae</taxon>
        <taxon>Hypholoma</taxon>
    </lineage>
</organism>
<feature type="region of interest" description="Disordered" evidence="6">
    <location>
        <begin position="72"/>
        <end position="91"/>
    </location>
</feature>
<keyword evidence="5" id="KW-0968">Cytoplasmic vesicle</keyword>